<organism evidence="15 16">
    <name type="scientific">Alteromonas alba</name>
    <dbReference type="NCBI Taxonomy" id="2079529"/>
    <lineage>
        <taxon>Bacteria</taxon>
        <taxon>Pseudomonadati</taxon>
        <taxon>Pseudomonadota</taxon>
        <taxon>Gammaproteobacteria</taxon>
        <taxon>Alteromonadales</taxon>
        <taxon>Alteromonadaceae</taxon>
        <taxon>Alteromonas/Salinimonas group</taxon>
        <taxon>Alteromonas</taxon>
    </lineage>
</organism>
<evidence type="ECO:0000256" key="10">
    <source>
        <dbReference type="ARBA" id="ARBA00023186"/>
    </source>
</evidence>
<dbReference type="GO" id="GO:0009279">
    <property type="term" value="C:cell outer membrane"/>
    <property type="evidence" value="ECO:0007669"/>
    <property type="project" value="UniProtKB-SubCell"/>
</dbReference>
<dbReference type="CDD" id="cd16326">
    <property type="entry name" value="LolB"/>
    <property type="match status" value="1"/>
</dbReference>
<dbReference type="InterPro" id="IPR029046">
    <property type="entry name" value="LolA/LolB/LppX"/>
</dbReference>
<keyword evidence="7 13" id="KW-0653">Protein transport</keyword>
<accession>A0A2S9V7Q2</accession>
<dbReference type="Proteomes" id="UP000238949">
    <property type="component" value="Unassembled WGS sequence"/>
</dbReference>
<evidence type="ECO:0000256" key="14">
    <source>
        <dbReference type="SAM" id="SignalP"/>
    </source>
</evidence>
<keyword evidence="11 13" id="KW-0998">Cell outer membrane</keyword>
<comment type="function">
    <text evidence="13">Plays a critical role in the incorporation of lipoproteins in the outer membrane after they are released by the LolA protein.</text>
</comment>
<dbReference type="RefSeq" id="WP_105935494.1">
    <property type="nucleotide sequence ID" value="NZ_PVNP01000186.1"/>
</dbReference>
<evidence type="ECO:0000256" key="12">
    <source>
        <dbReference type="ARBA" id="ARBA00023288"/>
    </source>
</evidence>
<dbReference type="SUPFAM" id="SSF89392">
    <property type="entry name" value="Prokaryotic lipoproteins and lipoprotein localization factors"/>
    <property type="match status" value="1"/>
</dbReference>
<evidence type="ECO:0000256" key="8">
    <source>
        <dbReference type="ARBA" id="ARBA00023136"/>
    </source>
</evidence>
<evidence type="ECO:0000256" key="3">
    <source>
        <dbReference type="ARBA" id="ARBA00011245"/>
    </source>
</evidence>
<evidence type="ECO:0000256" key="9">
    <source>
        <dbReference type="ARBA" id="ARBA00023139"/>
    </source>
</evidence>
<keyword evidence="6 13" id="KW-0732">Signal</keyword>
<evidence type="ECO:0000256" key="6">
    <source>
        <dbReference type="ARBA" id="ARBA00022729"/>
    </source>
</evidence>
<keyword evidence="5 13" id="KW-0813">Transport</keyword>
<protein>
    <recommendedName>
        <fullName evidence="4 13">Outer-membrane lipoprotein LolB</fullName>
    </recommendedName>
</protein>
<evidence type="ECO:0000313" key="15">
    <source>
        <dbReference type="EMBL" id="PRO72489.1"/>
    </source>
</evidence>
<dbReference type="GO" id="GO:0015031">
    <property type="term" value="P:protein transport"/>
    <property type="evidence" value="ECO:0007669"/>
    <property type="project" value="UniProtKB-KW"/>
</dbReference>
<evidence type="ECO:0000256" key="13">
    <source>
        <dbReference type="HAMAP-Rule" id="MF_00233"/>
    </source>
</evidence>
<comment type="caution">
    <text evidence="15">The sequence shown here is derived from an EMBL/GenBank/DDBJ whole genome shotgun (WGS) entry which is preliminary data.</text>
</comment>
<dbReference type="PROSITE" id="PS51257">
    <property type="entry name" value="PROKAR_LIPOPROTEIN"/>
    <property type="match status" value="1"/>
</dbReference>
<dbReference type="NCBIfam" id="TIGR00548">
    <property type="entry name" value="lolB"/>
    <property type="match status" value="1"/>
</dbReference>
<sequence>MFRQVFIVLFVLFLSACATRPQAPQGQINLPAQLIKLDAIKKWNINGKLALREPEKSVSANLRWQVSDPLFTFRLSNFLGVTLVDMEQTVDGARLEADDEVYTDPSATALLYQTTGWDIPLDQLLSWVKGVPRAGDDYTLNDNGLLKQLMPGCRQCAGWQVDYAQYGQVDDVFLPHNIKLTNTAQPEQWIKIRISQWTLK</sequence>
<dbReference type="EMBL" id="PVNP01000186">
    <property type="protein sequence ID" value="PRO72489.1"/>
    <property type="molecule type" value="Genomic_DNA"/>
</dbReference>
<keyword evidence="16" id="KW-1185">Reference proteome</keyword>
<dbReference type="GO" id="GO:0044874">
    <property type="term" value="P:lipoprotein localization to outer membrane"/>
    <property type="evidence" value="ECO:0007669"/>
    <property type="project" value="UniProtKB-UniRule"/>
</dbReference>
<reference evidence="16" key="1">
    <citation type="journal article" date="2020" name="Int. J. Syst. Evol. Microbiol.">
        <title>Alteromonas alba sp. nov., a marine bacterium isolated from the seawater of the West Pacific Ocean.</title>
        <authorList>
            <person name="Sun C."/>
            <person name="Wu Y.-H."/>
            <person name="Xamxidin M."/>
            <person name="Cheng H."/>
            <person name="Xu X.-W."/>
        </authorList>
    </citation>
    <scope>NUCLEOTIDE SEQUENCE [LARGE SCALE GENOMIC DNA]</scope>
    <source>
        <strain evidence="16">190</strain>
    </source>
</reference>
<dbReference type="InterPro" id="IPR004565">
    <property type="entry name" value="OM_lipoprot_LolB"/>
</dbReference>
<dbReference type="HAMAP" id="MF_00233">
    <property type="entry name" value="LolB"/>
    <property type="match status" value="1"/>
</dbReference>
<keyword evidence="8 13" id="KW-0472">Membrane</keyword>
<feature type="chain" id="PRO_5015567883" description="Outer-membrane lipoprotein LolB" evidence="14">
    <location>
        <begin position="24"/>
        <end position="200"/>
    </location>
</feature>
<comment type="subcellular location">
    <subcellularLocation>
        <location evidence="1 13">Cell outer membrane</location>
        <topology evidence="1 13">Lipid-anchor</topology>
    </subcellularLocation>
</comment>
<keyword evidence="12 13" id="KW-0449">Lipoprotein</keyword>
<keyword evidence="10 13" id="KW-0143">Chaperone</keyword>
<dbReference type="Gene3D" id="2.50.20.10">
    <property type="entry name" value="Lipoprotein localisation LolA/LolB/LppX"/>
    <property type="match status" value="1"/>
</dbReference>
<evidence type="ECO:0000256" key="1">
    <source>
        <dbReference type="ARBA" id="ARBA00004459"/>
    </source>
</evidence>
<comment type="subunit">
    <text evidence="3 13">Monomer.</text>
</comment>
<evidence type="ECO:0000313" key="16">
    <source>
        <dbReference type="Proteomes" id="UP000238949"/>
    </source>
</evidence>
<evidence type="ECO:0000256" key="5">
    <source>
        <dbReference type="ARBA" id="ARBA00022448"/>
    </source>
</evidence>
<evidence type="ECO:0000256" key="7">
    <source>
        <dbReference type="ARBA" id="ARBA00022927"/>
    </source>
</evidence>
<evidence type="ECO:0000256" key="11">
    <source>
        <dbReference type="ARBA" id="ARBA00023237"/>
    </source>
</evidence>
<feature type="signal peptide" evidence="14">
    <location>
        <begin position="1"/>
        <end position="23"/>
    </location>
</feature>
<gene>
    <name evidence="13 15" type="primary">lolB</name>
    <name evidence="15" type="ORF">C6Y40_16410</name>
</gene>
<comment type="similarity">
    <text evidence="2 13">Belongs to the LolB family.</text>
</comment>
<evidence type="ECO:0000256" key="2">
    <source>
        <dbReference type="ARBA" id="ARBA00009696"/>
    </source>
</evidence>
<dbReference type="AlphaFoldDB" id="A0A2S9V7Q2"/>
<proteinExistence type="inferred from homology"/>
<evidence type="ECO:0000256" key="4">
    <source>
        <dbReference type="ARBA" id="ARBA00016202"/>
    </source>
</evidence>
<dbReference type="OrthoDB" id="9797618at2"/>
<name>A0A2S9V7Q2_9ALTE</name>
<keyword evidence="9 13" id="KW-0564">Palmitate</keyword>
<dbReference type="Pfam" id="PF03550">
    <property type="entry name" value="LolB"/>
    <property type="match status" value="1"/>
</dbReference>